<dbReference type="AlphaFoldDB" id="A0A915PTY4"/>
<evidence type="ECO:0000313" key="1">
    <source>
        <dbReference type="Proteomes" id="UP000887581"/>
    </source>
</evidence>
<dbReference type="WBParaSite" id="sdigi.contig253.g6724.t1">
    <property type="protein sequence ID" value="sdigi.contig253.g6724.t1"/>
    <property type="gene ID" value="sdigi.contig253.g6724"/>
</dbReference>
<evidence type="ECO:0000313" key="2">
    <source>
        <dbReference type="WBParaSite" id="sdigi.contig253.g6724.t1"/>
    </source>
</evidence>
<accession>A0A915PTY4</accession>
<keyword evidence="1" id="KW-1185">Reference proteome</keyword>
<protein>
    <submittedName>
        <fullName evidence="2">Uncharacterized protein</fullName>
    </submittedName>
</protein>
<dbReference type="Proteomes" id="UP000887581">
    <property type="component" value="Unplaced"/>
</dbReference>
<reference evidence="2" key="1">
    <citation type="submission" date="2022-11" db="UniProtKB">
        <authorList>
            <consortium name="WormBaseParasite"/>
        </authorList>
    </citation>
    <scope>IDENTIFICATION</scope>
</reference>
<proteinExistence type="predicted"/>
<organism evidence="1 2">
    <name type="scientific">Setaria digitata</name>
    <dbReference type="NCBI Taxonomy" id="48799"/>
    <lineage>
        <taxon>Eukaryota</taxon>
        <taxon>Metazoa</taxon>
        <taxon>Ecdysozoa</taxon>
        <taxon>Nematoda</taxon>
        <taxon>Chromadorea</taxon>
        <taxon>Rhabditida</taxon>
        <taxon>Spirurina</taxon>
        <taxon>Spiruromorpha</taxon>
        <taxon>Filarioidea</taxon>
        <taxon>Setariidae</taxon>
        <taxon>Setaria</taxon>
    </lineage>
</organism>
<name>A0A915PTY4_9BILA</name>
<sequence>MKNESSIMNKHSSNSIEKLSLEIPNAHCNILEQNEEIQEQNQPSNSFEGDVQMTGLCTNDISDADNQSRLSFIMKEKLHALAGNIRRRTSQA</sequence>